<organism evidence="2 3">
    <name type="scientific">Triticum urartu</name>
    <name type="common">Red wild einkorn</name>
    <name type="synonym">Crithodium urartu</name>
    <dbReference type="NCBI Taxonomy" id="4572"/>
    <lineage>
        <taxon>Eukaryota</taxon>
        <taxon>Viridiplantae</taxon>
        <taxon>Streptophyta</taxon>
        <taxon>Embryophyta</taxon>
        <taxon>Tracheophyta</taxon>
        <taxon>Spermatophyta</taxon>
        <taxon>Magnoliopsida</taxon>
        <taxon>Liliopsida</taxon>
        <taxon>Poales</taxon>
        <taxon>Poaceae</taxon>
        <taxon>BOP clade</taxon>
        <taxon>Pooideae</taxon>
        <taxon>Triticodae</taxon>
        <taxon>Triticeae</taxon>
        <taxon>Triticinae</taxon>
        <taxon>Triticum</taxon>
    </lineage>
</organism>
<dbReference type="Proteomes" id="UP000015106">
    <property type="component" value="Chromosome 5"/>
</dbReference>
<evidence type="ECO:0000313" key="3">
    <source>
        <dbReference type="Proteomes" id="UP000015106"/>
    </source>
</evidence>
<protein>
    <recommendedName>
        <fullName evidence="1">At1g61320/AtMIF1 LRR domain-containing protein</fullName>
    </recommendedName>
</protein>
<dbReference type="Gramene" id="TuG1812G0500003298.01.T01">
    <property type="protein sequence ID" value="TuG1812G0500003298.01.T01"/>
    <property type="gene ID" value="TuG1812G0500003298.01"/>
</dbReference>
<reference evidence="2" key="3">
    <citation type="submission" date="2022-06" db="UniProtKB">
        <authorList>
            <consortium name="EnsemblPlants"/>
        </authorList>
    </citation>
    <scope>IDENTIFICATION</scope>
</reference>
<evidence type="ECO:0000259" key="1">
    <source>
        <dbReference type="Pfam" id="PF23622"/>
    </source>
</evidence>
<name>A0A8R7QH71_TRIUA</name>
<evidence type="ECO:0000313" key="2">
    <source>
        <dbReference type="EnsemblPlants" id="TuG1812G0500003298.01.T01"/>
    </source>
</evidence>
<proteinExistence type="predicted"/>
<dbReference type="InterPro" id="IPR055357">
    <property type="entry name" value="LRR_At1g61320_AtMIF1"/>
</dbReference>
<accession>A0A8R7QH71</accession>
<keyword evidence="3" id="KW-1185">Reference proteome</keyword>
<dbReference type="EnsemblPlants" id="TuG1812G0500003298.01.T01">
    <property type="protein sequence ID" value="TuG1812G0500003298.01.T01"/>
    <property type="gene ID" value="TuG1812G0500003298.01"/>
</dbReference>
<reference evidence="3" key="1">
    <citation type="journal article" date="2013" name="Nature">
        <title>Draft genome of the wheat A-genome progenitor Triticum urartu.</title>
        <authorList>
            <person name="Ling H.Q."/>
            <person name="Zhao S."/>
            <person name="Liu D."/>
            <person name="Wang J."/>
            <person name="Sun H."/>
            <person name="Zhang C."/>
            <person name="Fan H."/>
            <person name="Li D."/>
            <person name="Dong L."/>
            <person name="Tao Y."/>
            <person name="Gao C."/>
            <person name="Wu H."/>
            <person name="Li Y."/>
            <person name="Cui Y."/>
            <person name="Guo X."/>
            <person name="Zheng S."/>
            <person name="Wang B."/>
            <person name="Yu K."/>
            <person name="Liang Q."/>
            <person name="Yang W."/>
            <person name="Lou X."/>
            <person name="Chen J."/>
            <person name="Feng M."/>
            <person name="Jian J."/>
            <person name="Zhang X."/>
            <person name="Luo G."/>
            <person name="Jiang Y."/>
            <person name="Liu J."/>
            <person name="Wang Z."/>
            <person name="Sha Y."/>
            <person name="Zhang B."/>
            <person name="Wu H."/>
            <person name="Tang D."/>
            <person name="Shen Q."/>
            <person name="Xue P."/>
            <person name="Zou S."/>
            <person name="Wang X."/>
            <person name="Liu X."/>
            <person name="Wang F."/>
            <person name="Yang Y."/>
            <person name="An X."/>
            <person name="Dong Z."/>
            <person name="Zhang K."/>
            <person name="Zhang X."/>
            <person name="Luo M.C."/>
            <person name="Dvorak J."/>
            <person name="Tong Y."/>
            <person name="Wang J."/>
            <person name="Yang H."/>
            <person name="Li Z."/>
            <person name="Wang D."/>
            <person name="Zhang A."/>
            <person name="Wang J."/>
        </authorList>
    </citation>
    <scope>NUCLEOTIDE SEQUENCE</scope>
    <source>
        <strain evidence="3">cv. G1812</strain>
    </source>
</reference>
<dbReference type="Pfam" id="PF23622">
    <property type="entry name" value="LRR_At1g61320_AtMIF1"/>
    <property type="match status" value="1"/>
</dbReference>
<reference evidence="2" key="2">
    <citation type="submission" date="2018-03" db="EMBL/GenBank/DDBJ databases">
        <title>The Triticum urartu genome reveals the dynamic nature of wheat genome evolution.</title>
        <authorList>
            <person name="Ling H."/>
            <person name="Ma B."/>
            <person name="Shi X."/>
            <person name="Liu H."/>
            <person name="Dong L."/>
            <person name="Sun H."/>
            <person name="Cao Y."/>
            <person name="Gao Q."/>
            <person name="Zheng S."/>
            <person name="Li Y."/>
            <person name="Yu Y."/>
            <person name="Du H."/>
            <person name="Qi M."/>
            <person name="Li Y."/>
            <person name="Yu H."/>
            <person name="Cui Y."/>
            <person name="Wang N."/>
            <person name="Chen C."/>
            <person name="Wu H."/>
            <person name="Zhao Y."/>
            <person name="Zhang J."/>
            <person name="Li Y."/>
            <person name="Zhou W."/>
            <person name="Zhang B."/>
            <person name="Hu W."/>
            <person name="Eijk M."/>
            <person name="Tang J."/>
            <person name="Witsenboer H."/>
            <person name="Zhao S."/>
            <person name="Li Z."/>
            <person name="Zhang A."/>
            <person name="Wang D."/>
            <person name="Liang C."/>
        </authorList>
    </citation>
    <scope>NUCLEOTIDE SEQUENCE [LARGE SCALE GENOMIC DNA]</scope>
    <source>
        <strain evidence="2">cv. G1812</strain>
    </source>
</reference>
<feature type="domain" description="At1g61320/AtMIF1 LRR" evidence="1">
    <location>
        <begin position="3"/>
        <end position="48"/>
    </location>
</feature>
<sequence>MALAPSMFLHLKYWVFSIHGAYNYFSLVSFLAASPTLETLTLSIYWSGYHPSMNCFFVTTHLQGTCQDTCMTSSTREWTSLGLLVPEMRSHHGADGYAQKF</sequence>
<dbReference type="AlphaFoldDB" id="A0A8R7QH71"/>